<reference evidence="1" key="1">
    <citation type="submission" date="2022-08" db="EMBL/GenBank/DDBJ databases">
        <title>Genome Sequence of Lecanicillium fungicola.</title>
        <authorList>
            <person name="Buettner E."/>
        </authorList>
    </citation>
    <scope>NUCLEOTIDE SEQUENCE</scope>
    <source>
        <strain evidence="1">Babe33</strain>
    </source>
</reference>
<evidence type="ECO:0000313" key="1">
    <source>
        <dbReference type="EMBL" id="KAJ2970956.1"/>
    </source>
</evidence>
<keyword evidence="2" id="KW-1185">Reference proteome</keyword>
<protein>
    <submittedName>
        <fullName evidence="1">Uncharacterized protein</fullName>
    </submittedName>
</protein>
<comment type="caution">
    <text evidence="1">The sequence shown here is derived from an EMBL/GenBank/DDBJ whole genome shotgun (WGS) entry which is preliminary data.</text>
</comment>
<organism evidence="1 2">
    <name type="scientific">Zarea fungicola</name>
    <dbReference type="NCBI Taxonomy" id="93591"/>
    <lineage>
        <taxon>Eukaryota</taxon>
        <taxon>Fungi</taxon>
        <taxon>Dikarya</taxon>
        <taxon>Ascomycota</taxon>
        <taxon>Pezizomycotina</taxon>
        <taxon>Sordariomycetes</taxon>
        <taxon>Hypocreomycetidae</taxon>
        <taxon>Hypocreales</taxon>
        <taxon>Cordycipitaceae</taxon>
        <taxon>Zarea</taxon>
    </lineage>
</organism>
<proteinExistence type="predicted"/>
<name>A0ACC1MX62_9HYPO</name>
<dbReference type="Proteomes" id="UP001143910">
    <property type="component" value="Unassembled WGS sequence"/>
</dbReference>
<evidence type="ECO:0000313" key="2">
    <source>
        <dbReference type="Proteomes" id="UP001143910"/>
    </source>
</evidence>
<dbReference type="EMBL" id="JANJQO010001436">
    <property type="protein sequence ID" value="KAJ2970956.1"/>
    <property type="molecule type" value="Genomic_DNA"/>
</dbReference>
<accession>A0ACC1MX62</accession>
<gene>
    <name evidence="1" type="ORF">NQ176_g7933</name>
</gene>
<sequence length="102" mass="11057">MRSVAAQIVRGAAQRRGFATSPRRLDNYAFVGLGQMGYQMAKNLQSKLKPSDKISLYDINGDAMKKLETEMKAAVSNGAAIELAASAHDAAKEAVRFLISMH</sequence>